<sequence>MDIFIPIFIIFTIFVLCSMCGFCCKKNNEGAVFSTPVVITSQTHQPVGSPTAYPVQTNVSHSGYTQQPPSAMPMPQPYSSHPTSAPYPASSAPYPSGGQAPYPTGGAPYPTYGQASAPYPPQASMDPPPYNEVMGSENLQKQAPYNPGYSG</sequence>
<dbReference type="EMBL" id="CVRI01000021">
    <property type="protein sequence ID" value="CRK91703.1"/>
    <property type="molecule type" value="Genomic_DNA"/>
</dbReference>
<accession>A0A1J1HUF5</accession>
<name>A0A1J1HUF5_9DIPT</name>
<gene>
    <name evidence="3" type="ORF">CLUMA_CG005349</name>
</gene>
<feature type="region of interest" description="Disordered" evidence="1">
    <location>
        <begin position="44"/>
        <end position="151"/>
    </location>
</feature>
<evidence type="ECO:0000256" key="2">
    <source>
        <dbReference type="SAM" id="Phobius"/>
    </source>
</evidence>
<protein>
    <submittedName>
        <fullName evidence="3">CLUMA_CG005349, isoform B</fullName>
    </submittedName>
</protein>
<keyword evidence="2" id="KW-0472">Membrane</keyword>
<feature type="compositionally biased region" description="Pro residues" evidence="1">
    <location>
        <begin position="118"/>
        <end position="130"/>
    </location>
</feature>
<dbReference type="OrthoDB" id="7791505at2759"/>
<keyword evidence="2" id="KW-0812">Transmembrane</keyword>
<evidence type="ECO:0000256" key="1">
    <source>
        <dbReference type="SAM" id="MobiDB-lite"/>
    </source>
</evidence>
<feature type="compositionally biased region" description="Polar residues" evidence="1">
    <location>
        <begin position="44"/>
        <end position="65"/>
    </location>
</feature>
<dbReference type="AlphaFoldDB" id="A0A1J1HUF5"/>
<proteinExistence type="predicted"/>
<feature type="transmembrane region" description="Helical" evidence="2">
    <location>
        <begin position="6"/>
        <end position="24"/>
    </location>
</feature>
<keyword evidence="2" id="KW-1133">Transmembrane helix</keyword>
<reference evidence="3 4" key="1">
    <citation type="submission" date="2015-04" db="EMBL/GenBank/DDBJ databases">
        <authorList>
            <person name="Syromyatnikov M.Y."/>
            <person name="Popov V.N."/>
        </authorList>
    </citation>
    <scope>NUCLEOTIDE SEQUENCE [LARGE SCALE GENOMIC DNA]</scope>
</reference>
<keyword evidence="4" id="KW-1185">Reference proteome</keyword>
<feature type="compositionally biased region" description="Low complexity" evidence="1">
    <location>
        <begin position="77"/>
        <end position="114"/>
    </location>
</feature>
<organism evidence="3 4">
    <name type="scientific">Clunio marinus</name>
    <dbReference type="NCBI Taxonomy" id="568069"/>
    <lineage>
        <taxon>Eukaryota</taxon>
        <taxon>Metazoa</taxon>
        <taxon>Ecdysozoa</taxon>
        <taxon>Arthropoda</taxon>
        <taxon>Hexapoda</taxon>
        <taxon>Insecta</taxon>
        <taxon>Pterygota</taxon>
        <taxon>Neoptera</taxon>
        <taxon>Endopterygota</taxon>
        <taxon>Diptera</taxon>
        <taxon>Nematocera</taxon>
        <taxon>Chironomoidea</taxon>
        <taxon>Chironomidae</taxon>
        <taxon>Clunio</taxon>
    </lineage>
</organism>
<evidence type="ECO:0000313" key="4">
    <source>
        <dbReference type="Proteomes" id="UP000183832"/>
    </source>
</evidence>
<evidence type="ECO:0000313" key="3">
    <source>
        <dbReference type="EMBL" id="CRK91703.1"/>
    </source>
</evidence>
<dbReference type="Proteomes" id="UP000183832">
    <property type="component" value="Unassembled WGS sequence"/>
</dbReference>